<dbReference type="EMBL" id="RXIL01000038">
    <property type="protein sequence ID" value="RZN71653.1"/>
    <property type="molecule type" value="Genomic_DNA"/>
</dbReference>
<reference evidence="1 2" key="1">
    <citation type="journal article" date="2019" name="Nat. Microbiol.">
        <title>Wide diversity of methane and short-chain alkane metabolisms in uncultured archaea.</title>
        <authorList>
            <person name="Borrel G."/>
            <person name="Adam P.S."/>
            <person name="McKay L.J."/>
            <person name="Chen L.X."/>
            <person name="Sierra-Garcia I.N."/>
            <person name="Sieber C.M."/>
            <person name="Letourneur Q."/>
            <person name="Ghozlane A."/>
            <person name="Andersen G.L."/>
            <person name="Li W.J."/>
            <person name="Hallam S.J."/>
            <person name="Muyzer G."/>
            <person name="de Oliveira V.M."/>
            <person name="Inskeep W.P."/>
            <person name="Banfield J.F."/>
            <person name="Gribaldo S."/>
        </authorList>
    </citation>
    <scope>NUCLEOTIDE SEQUENCE [LARGE SCALE GENOMIC DNA]</scope>
    <source>
        <strain evidence="1">NM1b</strain>
    </source>
</reference>
<sequence>MMQKKSLELLEQVQQILRSYDFALTLRQIYYQLVAKQIIPNQENQYKRLSRLCVIGRDEGMLPEEAFADRLREMDKPSSWLDLSDFMASMKRSYRKDKWQNQDAYIEIWTEKDALRSVISEITHQYDAPLMVVRGQVSRTAIYESYERFEEKIDEEKDCYLYYAGDFDPSGLSIYHSLMERIEEYGEAGESINFERIALTPLQIDEYSLPSDPGKQKDPNYKRFVSEYGDNVVELDSLPPDVLRSVVKDCIERHIDQGILAQVQETEVKEQRRLEEFIEQVNHLSLKDVGLHHEE</sequence>
<name>A0A520KXY6_9EURY</name>
<dbReference type="AlphaFoldDB" id="A0A520KXY6"/>
<dbReference type="InterPro" id="IPR036078">
    <property type="entry name" value="Spo11/TopoVI_A_sf"/>
</dbReference>
<protein>
    <submittedName>
        <fullName evidence="1">DUF2399 domain-containing protein</fullName>
    </submittedName>
</protein>
<proteinExistence type="predicted"/>
<accession>A0A520KXY6</accession>
<gene>
    <name evidence="1" type="ORF">EF807_02250</name>
</gene>
<dbReference type="GO" id="GO:0005694">
    <property type="term" value="C:chromosome"/>
    <property type="evidence" value="ECO:0007669"/>
    <property type="project" value="InterPro"/>
</dbReference>
<evidence type="ECO:0000313" key="2">
    <source>
        <dbReference type="Proteomes" id="UP000320766"/>
    </source>
</evidence>
<comment type="caution">
    <text evidence="1">The sequence shown here is derived from an EMBL/GenBank/DDBJ whole genome shotgun (WGS) entry which is preliminary data.</text>
</comment>
<evidence type="ECO:0000313" key="1">
    <source>
        <dbReference type="EMBL" id="RZN71653.1"/>
    </source>
</evidence>
<dbReference type="Proteomes" id="UP000320766">
    <property type="component" value="Unassembled WGS sequence"/>
</dbReference>
<dbReference type="SUPFAM" id="SSF56726">
    <property type="entry name" value="DNA topoisomerase IV, alpha subunit"/>
    <property type="match status" value="1"/>
</dbReference>
<organism evidence="1 2">
    <name type="scientific">Candidatus Methanolliviera hydrocarbonicum</name>
    <dbReference type="NCBI Taxonomy" id="2491085"/>
    <lineage>
        <taxon>Archaea</taxon>
        <taxon>Methanobacteriati</taxon>
        <taxon>Methanobacteriota</taxon>
        <taxon>Candidatus Methanoliparia</taxon>
        <taxon>Candidatus Methanoliparales</taxon>
        <taxon>Candidatus Methanollivieraceae</taxon>
        <taxon>Candidatus Methanolliviera</taxon>
    </lineage>
</organism>
<dbReference type="GO" id="GO:0003677">
    <property type="term" value="F:DNA binding"/>
    <property type="evidence" value="ECO:0007669"/>
    <property type="project" value="InterPro"/>
</dbReference>